<accession>A0ABR5PZH0</accession>
<evidence type="ECO:0000256" key="1">
    <source>
        <dbReference type="ARBA" id="ARBA00001947"/>
    </source>
</evidence>
<dbReference type="Gene3D" id="3.30.479.10">
    <property type="entry name" value="6-pyruvoyl tetrahydropterin synthase/QueD"/>
    <property type="match status" value="1"/>
</dbReference>
<dbReference type="SUPFAM" id="SSF55620">
    <property type="entry name" value="Tetrahydrobiopterin biosynthesis enzymes-like"/>
    <property type="match status" value="1"/>
</dbReference>
<evidence type="ECO:0000313" key="11">
    <source>
        <dbReference type="EMBL" id="KRO01993.1"/>
    </source>
</evidence>
<comment type="similarity">
    <text evidence="3">Belongs to the PTPS family. QueD subfamily.</text>
</comment>
<sequence length="108" mass="12369">MVAYISQSYLGSEGTTKDMVMDFGVFKKRLRELTDELDHTFLVEEGSLMEKTIECLHEEGFTLSILPFRTTAENLAKYFFDRLAAQGVPVSQIEVYETPLNCAIYTRE</sequence>
<proteinExistence type="inferred from homology"/>
<evidence type="ECO:0000256" key="3">
    <source>
        <dbReference type="ARBA" id="ARBA00008900"/>
    </source>
</evidence>
<evidence type="ECO:0000256" key="6">
    <source>
        <dbReference type="ARBA" id="ARBA00022723"/>
    </source>
</evidence>
<dbReference type="InterPro" id="IPR038418">
    <property type="entry name" value="6-PTP_synth/QueD_sf"/>
</dbReference>
<dbReference type="EC" id="4.1.2.50" evidence="4"/>
<dbReference type="EMBL" id="JQCP01000003">
    <property type="protein sequence ID" value="KRO01993.1"/>
    <property type="molecule type" value="Genomic_DNA"/>
</dbReference>
<evidence type="ECO:0000256" key="5">
    <source>
        <dbReference type="ARBA" id="ARBA00018141"/>
    </source>
</evidence>
<evidence type="ECO:0000256" key="7">
    <source>
        <dbReference type="ARBA" id="ARBA00022833"/>
    </source>
</evidence>
<keyword evidence="7" id="KW-0862">Zinc</keyword>
<evidence type="ECO:0000256" key="10">
    <source>
        <dbReference type="ARBA" id="ARBA00048807"/>
    </source>
</evidence>
<comment type="cofactor">
    <cofactor evidence="1">
        <name>Zn(2+)</name>
        <dbReference type="ChEBI" id="CHEBI:29105"/>
    </cofactor>
</comment>
<gene>
    <name evidence="11" type="ORF">IV60_GL001244</name>
</gene>
<protein>
    <recommendedName>
        <fullName evidence="5">6-carboxy-5,6,7,8-tetrahydropterin synthase</fullName>
        <ecNumber evidence="4">4.1.2.50</ecNumber>
    </recommendedName>
    <alternativeName>
        <fullName evidence="9">Queuosine biosynthesis protein QueD</fullName>
    </alternativeName>
</protein>
<organism evidence="11 12">
    <name type="scientific">Lancefieldella rimae</name>
    <dbReference type="NCBI Taxonomy" id="1383"/>
    <lineage>
        <taxon>Bacteria</taxon>
        <taxon>Bacillati</taxon>
        <taxon>Actinomycetota</taxon>
        <taxon>Coriobacteriia</taxon>
        <taxon>Coriobacteriales</taxon>
        <taxon>Atopobiaceae</taxon>
        <taxon>Lancefieldella</taxon>
    </lineage>
</organism>
<keyword evidence="8" id="KW-0456">Lyase</keyword>
<evidence type="ECO:0000256" key="4">
    <source>
        <dbReference type="ARBA" id="ARBA00012982"/>
    </source>
</evidence>
<evidence type="ECO:0000256" key="9">
    <source>
        <dbReference type="ARBA" id="ARBA00031449"/>
    </source>
</evidence>
<name>A0ABR5PZH0_9ACTN</name>
<comment type="catalytic activity">
    <reaction evidence="10">
        <text>7,8-dihydroneopterin 3'-triphosphate + H2O = 6-carboxy-5,6,7,8-tetrahydropterin + triphosphate + acetaldehyde + 2 H(+)</text>
        <dbReference type="Rhea" id="RHEA:27966"/>
        <dbReference type="ChEBI" id="CHEBI:15343"/>
        <dbReference type="ChEBI" id="CHEBI:15377"/>
        <dbReference type="ChEBI" id="CHEBI:15378"/>
        <dbReference type="ChEBI" id="CHEBI:18036"/>
        <dbReference type="ChEBI" id="CHEBI:58462"/>
        <dbReference type="ChEBI" id="CHEBI:61032"/>
        <dbReference type="EC" id="4.1.2.50"/>
    </reaction>
</comment>
<reference evidence="11 12" key="1">
    <citation type="journal article" date="2015" name="Genome Announc.">
        <title>Expanding the biotechnology potential of lactobacilli through comparative genomics of 213 strains and associated genera.</title>
        <authorList>
            <person name="Sun Z."/>
            <person name="Harris H.M."/>
            <person name="McCann A."/>
            <person name="Guo C."/>
            <person name="Argimon S."/>
            <person name="Zhang W."/>
            <person name="Yang X."/>
            <person name="Jeffery I.B."/>
            <person name="Cooney J.C."/>
            <person name="Kagawa T.F."/>
            <person name="Liu W."/>
            <person name="Song Y."/>
            <person name="Salvetti E."/>
            <person name="Wrobel A."/>
            <person name="Rasinkangas P."/>
            <person name="Parkhill J."/>
            <person name="Rea M.C."/>
            <person name="O'Sullivan O."/>
            <person name="Ritari J."/>
            <person name="Douillard F.P."/>
            <person name="Paul Ross R."/>
            <person name="Yang R."/>
            <person name="Briner A.E."/>
            <person name="Felis G.E."/>
            <person name="de Vos W.M."/>
            <person name="Barrangou R."/>
            <person name="Klaenhammer T.R."/>
            <person name="Caufield P.W."/>
            <person name="Cui Y."/>
            <person name="Zhang H."/>
            <person name="O'Toole P.W."/>
        </authorList>
    </citation>
    <scope>NUCLEOTIDE SEQUENCE [LARGE SCALE GENOMIC DNA]</scope>
    <source>
        <strain evidence="11 12">DSM 7090</strain>
    </source>
</reference>
<comment type="pathway">
    <text evidence="2">Purine metabolism; 7-cyano-7-deazaguanine biosynthesis.</text>
</comment>
<dbReference type="Pfam" id="PF01242">
    <property type="entry name" value="PTPS"/>
    <property type="match status" value="1"/>
</dbReference>
<evidence type="ECO:0000256" key="2">
    <source>
        <dbReference type="ARBA" id="ARBA00005061"/>
    </source>
</evidence>
<evidence type="ECO:0000256" key="8">
    <source>
        <dbReference type="ARBA" id="ARBA00023239"/>
    </source>
</evidence>
<evidence type="ECO:0000313" key="12">
    <source>
        <dbReference type="Proteomes" id="UP000051927"/>
    </source>
</evidence>
<dbReference type="PANTHER" id="PTHR12589">
    <property type="entry name" value="PYRUVOYL TETRAHYDROBIOPTERIN SYNTHASE"/>
    <property type="match status" value="1"/>
</dbReference>
<dbReference type="PANTHER" id="PTHR12589:SF7">
    <property type="entry name" value="6-PYRUVOYL TETRAHYDROBIOPTERIN SYNTHASE"/>
    <property type="match status" value="1"/>
</dbReference>
<comment type="caution">
    <text evidence="11">The sequence shown here is derived from an EMBL/GenBank/DDBJ whole genome shotgun (WGS) entry which is preliminary data.</text>
</comment>
<dbReference type="InterPro" id="IPR007115">
    <property type="entry name" value="6-PTP_synth/QueD"/>
</dbReference>
<keyword evidence="6" id="KW-0479">Metal-binding</keyword>
<keyword evidence="12" id="KW-1185">Reference proteome</keyword>
<dbReference type="Proteomes" id="UP000051927">
    <property type="component" value="Unassembled WGS sequence"/>
</dbReference>